<sequence length="86" mass="9623">MFDPTLDQVSAKIGFPTGLVVLQLDPEELNEDFGAVVDDCRADYRIVRADTTWQTGYNMRFAQLGERARSVLTKALEMEGLDVQIA</sequence>
<dbReference type="AlphaFoldDB" id="A0A561VGK4"/>
<proteinExistence type="predicted"/>
<protein>
    <submittedName>
        <fullName evidence="1">Uncharacterized protein</fullName>
    </submittedName>
</protein>
<organism evidence="1 2">
    <name type="scientific">Actinoplanes teichomyceticus</name>
    <dbReference type="NCBI Taxonomy" id="1867"/>
    <lineage>
        <taxon>Bacteria</taxon>
        <taxon>Bacillati</taxon>
        <taxon>Actinomycetota</taxon>
        <taxon>Actinomycetes</taxon>
        <taxon>Micromonosporales</taxon>
        <taxon>Micromonosporaceae</taxon>
        <taxon>Actinoplanes</taxon>
    </lineage>
</organism>
<evidence type="ECO:0000313" key="2">
    <source>
        <dbReference type="Proteomes" id="UP000320239"/>
    </source>
</evidence>
<gene>
    <name evidence="1" type="ORF">FHX34_107224</name>
</gene>
<name>A0A561VGK4_ACTTI</name>
<dbReference type="EMBL" id="VIWY01000007">
    <property type="protein sequence ID" value="TWG10728.1"/>
    <property type="molecule type" value="Genomic_DNA"/>
</dbReference>
<keyword evidence="2" id="KW-1185">Reference proteome</keyword>
<accession>A0A561VGK4</accession>
<comment type="caution">
    <text evidence="1">The sequence shown here is derived from an EMBL/GenBank/DDBJ whole genome shotgun (WGS) entry which is preliminary data.</text>
</comment>
<evidence type="ECO:0000313" key="1">
    <source>
        <dbReference type="EMBL" id="TWG10728.1"/>
    </source>
</evidence>
<dbReference type="Proteomes" id="UP000320239">
    <property type="component" value="Unassembled WGS sequence"/>
</dbReference>
<reference evidence="1 2" key="1">
    <citation type="submission" date="2019-06" db="EMBL/GenBank/DDBJ databases">
        <title>Sequencing the genomes of 1000 actinobacteria strains.</title>
        <authorList>
            <person name="Klenk H.-P."/>
        </authorList>
    </citation>
    <scope>NUCLEOTIDE SEQUENCE [LARGE SCALE GENOMIC DNA]</scope>
    <source>
        <strain evidence="1 2">DSM 43866</strain>
    </source>
</reference>